<reference evidence="2 3" key="1">
    <citation type="submission" date="2024-06" db="EMBL/GenBank/DDBJ databases">
        <title>The Natural Products Discovery Center: Release of the First 8490 Sequenced Strains for Exploring Actinobacteria Biosynthetic Diversity.</title>
        <authorList>
            <person name="Kalkreuter E."/>
            <person name="Kautsar S.A."/>
            <person name="Yang D."/>
            <person name="Bader C.D."/>
            <person name="Teijaro C.N."/>
            <person name="Fluegel L."/>
            <person name="Davis C.M."/>
            <person name="Simpson J.R."/>
            <person name="Lauterbach L."/>
            <person name="Steele A.D."/>
            <person name="Gui C."/>
            <person name="Meng S."/>
            <person name="Li G."/>
            <person name="Viehrig K."/>
            <person name="Ye F."/>
            <person name="Su P."/>
            <person name="Kiefer A.F."/>
            <person name="Nichols A."/>
            <person name="Cepeda A.J."/>
            <person name="Yan W."/>
            <person name="Fan B."/>
            <person name="Jiang Y."/>
            <person name="Adhikari A."/>
            <person name="Zheng C.-J."/>
            <person name="Schuster L."/>
            <person name="Cowan T.M."/>
            <person name="Smanski M.J."/>
            <person name="Chevrette M.G."/>
            <person name="De Carvalho L.P.S."/>
            <person name="Shen B."/>
        </authorList>
    </citation>
    <scope>NUCLEOTIDE SEQUENCE [LARGE SCALE GENOMIC DNA]</scope>
    <source>
        <strain evidence="2 3">NPDC006434</strain>
    </source>
</reference>
<feature type="transmembrane region" description="Helical" evidence="1">
    <location>
        <begin position="27"/>
        <end position="57"/>
    </location>
</feature>
<keyword evidence="1" id="KW-0472">Membrane</keyword>
<sequence length="63" mass="6604">MHESDGYDDSDLADAIQRARRATRLGWAAIAGTTWLLAIAVVALIALTLVVAVAIGYSTAAMD</sequence>
<name>A0ABV2V7Q7_9ACTN</name>
<comment type="caution">
    <text evidence="2">The sequence shown here is derived from an EMBL/GenBank/DDBJ whole genome shotgun (WGS) entry which is preliminary data.</text>
</comment>
<accession>A0ABV2V7Q7</accession>
<dbReference type="RefSeq" id="WP_355400750.1">
    <property type="nucleotide sequence ID" value="NZ_JBEGHN010000006.1"/>
</dbReference>
<gene>
    <name evidence="2" type="ORF">ABZZ21_29865</name>
</gene>
<keyword evidence="3" id="KW-1185">Reference proteome</keyword>
<evidence type="ECO:0000313" key="2">
    <source>
        <dbReference type="EMBL" id="MET9848674.1"/>
    </source>
</evidence>
<organism evidence="2 3">
    <name type="scientific">Streptomyces ossamyceticus</name>
    <dbReference type="NCBI Taxonomy" id="249581"/>
    <lineage>
        <taxon>Bacteria</taxon>
        <taxon>Bacillati</taxon>
        <taxon>Actinomycetota</taxon>
        <taxon>Actinomycetes</taxon>
        <taxon>Kitasatosporales</taxon>
        <taxon>Streptomycetaceae</taxon>
        <taxon>Streptomyces</taxon>
    </lineage>
</organism>
<keyword evidence="1" id="KW-0812">Transmembrane</keyword>
<dbReference type="EMBL" id="JBEXPZ010000043">
    <property type="protein sequence ID" value="MET9848674.1"/>
    <property type="molecule type" value="Genomic_DNA"/>
</dbReference>
<keyword evidence="1" id="KW-1133">Transmembrane helix</keyword>
<dbReference type="Proteomes" id="UP001550210">
    <property type="component" value="Unassembled WGS sequence"/>
</dbReference>
<evidence type="ECO:0000256" key="1">
    <source>
        <dbReference type="SAM" id="Phobius"/>
    </source>
</evidence>
<protein>
    <submittedName>
        <fullName evidence="2">Uncharacterized protein</fullName>
    </submittedName>
</protein>
<evidence type="ECO:0000313" key="3">
    <source>
        <dbReference type="Proteomes" id="UP001550210"/>
    </source>
</evidence>
<proteinExistence type="predicted"/>